<dbReference type="EMBL" id="BLTE01000004">
    <property type="protein sequence ID" value="GFK93374.1"/>
    <property type="molecule type" value="Genomic_DNA"/>
</dbReference>
<keyword evidence="1" id="KW-0732">Signal</keyword>
<evidence type="ECO:0000256" key="1">
    <source>
        <dbReference type="SAM" id="SignalP"/>
    </source>
</evidence>
<gene>
    <name evidence="2" type="ORF">NNJEOMEG_01206</name>
</gene>
<feature type="chain" id="PRO_5028819532" evidence="1">
    <location>
        <begin position="25"/>
        <end position="130"/>
    </location>
</feature>
<reference evidence="2 3" key="1">
    <citation type="submission" date="2020-04" db="EMBL/GenBank/DDBJ databases">
        <authorList>
            <consortium name="Desulfovibrio sp. FSS-1 genome sequencing consortium"/>
            <person name="Shimoshige H."/>
            <person name="Kobayashi H."/>
            <person name="Maekawa T."/>
        </authorList>
    </citation>
    <scope>NUCLEOTIDE SEQUENCE [LARGE SCALE GENOMIC DNA]</scope>
    <source>
        <strain evidence="2 3">SIID29052-01</strain>
    </source>
</reference>
<name>A0A6V8LNU8_9BACT</name>
<proteinExistence type="predicted"/>
<reference evidence="2 3" key="2">
    <citation type="submission" date="2020-05" db="EMBL/GenBank/DDBJ databases">
        <title>Draft genome sequence of Desulfovibrio sp. strainFSS-1.</title>
        <authorList>
            <person name="Shimoshige H."/>
            <person name="Kobayashi H."/>
            <person name="Maekawa T."/>
        </authorList>
    </citation>
    <scope>NUCLEOTIDE SEQUENCE [LARGE SCALE GENOMIC DNA]</scope>
    <source>
        <strain evidence="2 3">SIID29052-01</strain>
    </source>
</reference>
<evidence type="ECO:0000313" key="2">
    <source>
        <dbReference type="EMBL" id="GFK93374.1"/>
    </source>
</evidence>
<dbReference type="Proteomes" id="UP000494245">
    <property type="component" value="Unassembled WGS sequence"/>
</dbReference>
<evidence type="ECO:0000313" key="3">
    <source>
        <dbReference type="Proteomes" id="UP000494245"/>
    </source>
</evidence>
<protein>
    <submittedName>
        <fullName evidence="2">Uncharacterized protein</fullName>
    </submittedName>
</protein>
<sequence length="130" mass="14341">MIKKTFILLALAATLLTSALPASSVDNEAVMRCLLREVLAVLTCKSVDDFRFVGKRDEVYVFNAFFAAKNTEFYCQVFDRDVVVTSRAWEGHMGSARITYESQPGCLSASVDAPVAECRVKRVVQCCGSD</sequence>
<organism evidence="2 3">
    <name type="scientific">Fundidesulfovibrio magnetotacticus</name>
    <dbReference type="NCBI Taxonomy" id="2730080"/>
    <lineage>
        <taxon>Bacteria</taxon>
        <taxon>Pseudomonadati</taxon>
        <taxon>Thermodesulfobacteriota</taxon>
        <taxon>Desulfovibrionia</taxon>
        <taxon>Desulfovibrionales</taxon>
        <taxon>Desulfovibrionaceae</taxon>
        <taxon>Fundidesulfovibrio</taxon>
    </lineage>
</organism>
<feature type="signal peptide" evidence="1">
    <location>
        <begin position="1"/>
        <end position="24"/>
    </location>
</feature>
<comment type="caution">
    <text evidence="2">The sequence shown here is derived from an EMBL/GenBank/DDBJ whole genome shotgun (WGS) entry which is preliminary data.</text>
</comment>
<dbReference type="AlphaFoldDB" id="A0A6V8LNU8"/>
<dbReference type="RefSeq" id="WP_173082339.1">
    <property type="nucleotide sequence ID" value="NZ_BLTE01000004.1"/>
</dbReference>
<accession>A0A6V8LNU8</accession>
<keyword evidence="3" id="KW-1185">Reference proteome</keyword>